<feature type="coiled-coil region" evidence="1">
    <location>
        <begin position="27"/>
        <end position="54"/>
    </location>
</feature>
<evidence type="ECO:0000313" key="3">
    <source>
        <dbReference type="EMBL" id="OIW31468.1"/>
    </source>
</evidence>
<proteinExistence type="predicted"/>
<evidence type="ECO:0000313" key="4">
    <source>
        <dbReference type="Proteomes" id="UP000182658"/>
    </source>
</evidence>
<keyword evidence="4" id="KW-1185">Reference proteome</keyword>
<accession>A0A1J7JQ48</accession>
<dbReference type="AlphaFoldDB" id="A0A1J7JQ48"/>
<keyword evidence="1" id="KW-0175">Coiled coil</keyword>
<dbReference type="OrthoDB" id="10543672at2759"/>
<protein>
    <submittedName>
        <fullName evidence="3">Uncharacterized protein</fullName>
    </submittedName>
</protein>
<dbReference type="InParanoid" id="A0A1J7JQ48"/>
<feature type="compositionally biased region" description="Low complexity" evidence="2">
    <location>
        <begin position="146"/>
        <end position="203"/>
    </location>
</feature>
<feature type="compositionally biased region" description="Low complexity" evidence="2">
    <location>
        <begin position="80"/>
        <end position="94"/>
    </location>
</feature>
<feature type="compositionally biased region" description="Acidic residues" evidence="2">
    <location>
        <begin position="95"/>
        <end position="137"/>
    </location>
</feature>
<dbReference type="Proteomes" id="UP000182658">
    <property type="component" value="Unassembled WGS sequence"/>
</dbReference>
<organism evidence="3 4">
    <name type="scientific">Coniochaeta ligniaria NRRL 30616</name>
    <dbReference type="NCBI Taxonomy" id="1408157"/>
    <lineage>
        <taxon>Eukaryota</taxon>
        <taxon>Fungi</taxon>
        <taxon>Dikarya</taxon>
        <taxon>Ascomycota</taxon>
        <taxon>Pezizomycotina</taxon>
        <taxon>Sordariomycetes</taxon>
        <taxon>Sordariomycetidae</taxon>
        <taxon>Coniochaetales</taxon>
        <taxon>Coniochaetaceae</taxon>
        <taxon>Coniochaeta</taxon>
    </lineage>
</organism>
<dbReference type="EMBL" id="KV875095">
    <property type="protein sequence ID" value="OIW31468.1"/>
    <property type="molecule type" value="Genomic_DNA"/>
</dbReference>
<name>A0A1J7JQ48_9PEZI</name>
<reference evidence="3 4" key="1">
    <citation type="submission" date="2016-10" db="EMBL/GenBank/DDBJ databases">
        <title>Draft genome sequence of Coniochaeta ligniaria NRRL30616, a lignocellulolytic fungus for bioabatement of inhibitors in plant biomass hydrolysates.</title>
        <authorList>
            <consortium name="DOE Joint Genome Institute"/>
            <person name="Jimenez D.J."/>
            <person name="Hector R.E."/>
            <person name="Riley R."/>
            <person name="Sun H."/>
            <person name="Grigoriev I.V."/>
            <person name="Van Elsas J.D."/>
            <person name="Nichols N.N."/>
        </authorList>
    </citation>
    <scope>NUCLEOTIDE SEQUENCE [LARGE SCALE GENOMIC DNA]</scope>
    <source>
        <strain evidence="3 4">NRRL 30616</strain>
    </source>
</reference>
<gene>
    <name evidence="3" type="ORF">CONLIGDRAFT_677942</name>
</gene>
<sequence length="785" mass="86779">MDDADLIQAEEALAAAIAESARLFELRLAAEERAEDALEALQAAQAQLTEAMEECWTADGVVREARARVVAMRNQREASQAGPAVEQAGEQAAAQEEEAPQEQEAAEEEEAPQEQEAAEEEEAPQEQEAAEEEEAPQEQEAAQKHPLQQPAQEQQPADAQQAVQQAAQQQQQAVQLVQQQQEDQPAAQQQQPADAQQAVQPAVPHVDREQFIEDFISRALTSPIGVIETAEAHDRVFPKTWPIFVSVSSSRQIYQTLEAEATNPAVHQRRMWADALADFQLLLTPEYLVARVADLWRVSQAVERSALLDGDAQSRIAAVVREDLAAQDSRAWTIISHTLVSLYASEVYTARWKEIQATLPAGQPGNPQMIAKARAKIEFVNQQMALTAPSATAVQKDRAGVRWGRLFRLGERLSALAEAMSAKRWDGRPSNSVLLLVPWEHICAARGSPDLSQVPAYTLEWALGRLDEDDVKETLLKLGRIVDGYLPEADFIRGLVAFPEDHDGEAGAAAVEDDEHAVAYAVLRERLRAFADDVGMRLPSVLPNVLSDETVDPIEVVGCFRGWVGDARKTVAYRHTVLDRDVELSVSAACLGELVADTPLSAHTLRAILHACLQDGSDWLVHGSGSFMSTACHSTRAERAAAWDRRATKHAIVFSWGGHAHHSQVVEEDPDRLDEIEDDGLVLLFLLVSSNVDAAEVLVVDPRPRYAPRDQLVRDVVRDWLPDTVRFMKFFHLDCQRPEGDVDSTVFVAVNGLCVLRTGMSFPGLMTKQVVDEFRTYFRHQLICV</sequence>
<evidence type="ECO:0000256" key="1">
    <source>
        <dbReference type="SAM" id="Coils"/>
    </source>
</evidence>
<feature type="region of interest" description="Disordered" evidence="2">
    <location>
        <begin position="74"/>
        <end position="203"/>
    </location>
</feature>
<evidence type="ECO:0000256" key="2">
    <source>
        <dbReference type="SAM" id="MobiDB-lite"/>
    </source>
</evidence>